<accession>A0A382R0M8</accession>
<gene>
    <name evidence="2" type="ORF">METZ01_LOCUS343576</name>
</gene>
<dbReference type="Pfam" id="PF20398">
    <property type="entry name" value="DUF6691"/>
    <property type="match status" value="1"/>
</dbReference>
<feature type="transmembrane region" description="Helical" evidence="1">
    <location>
        <begin position="63"/>
        <end position="91"/>
    </location>
</feature>
<keyword evidence="1" id="KW-0812">Transmembrane</keyword>
<dbReference type="EMBL" id="UINC01117940">
    <property type="protein sequence ID" value="SVC90722.1"/>
    <property type="molecule type" value="Genomic_DNA"/>
</dbReference>
<feature type="transmembrane region" description="Helical" evidence="1">
    <location>
        <begin position="20"/>
        <end position="39"/>
    </location>
</feature>
<evidence type="ECO:0000313" key="2">
    <source>
        <dbReference type="EMBL" id="SVC90722.1"/>
    </source>
</evidence>
<reference evidence="2" key="1">
    <citation type="submission" date="2018-05" db="EMBL/GenBank/DDBJ databases">
        <authorList>
            <person name="Lanie J.A."/>
            <person name="Ng W.-L."/>
            <person name="Kazmierczak K.M."/>
            <person name="Andrzejewski T.M."/>
            <person name="Davidsen T.M."/>
            <person name="Wayne K.J."/>
            <person name="Tettelin H."/>
            <person name="Glass J.I."/>
            <person name="Rusch D."/>
            <person name="Podicherti R."/>
            <person name="Tsui H.-C.T."/>
            <person name="Winkler M.E."/>
        </authorList>
    </citation>
    <scope>NUCLEOTIDE SEQUENCE</scope>
</reference>
<protein>
    <recommendedName>
        <fullName evidence="3">Sulphur transport domain-containing protein</fullName>
    </recommendedName>
</protein>
<proteinExistence type="predicted"/>
<keyword evidence="1" id="KW-0472">Membrane</keyword>
<keyword evidence="1" id="KW-1133">Transmembrane helix</keyword>
<organism evidence="2">
    <name type="scientific">marine metagenome</name>
    <dbReference type="NCBI Taxonomy" id="408172"/>
    <lineage>
        <taxon>unclassified sequences</taxon>
        <taxon>metagenomes</taxon>
        <taxon>ecological metagenomes</taxon>
    </lineage>
</organism>
<dbReference type="InterPro" id="IPR046513">
    <property type="entry name" value="DUF6691"/>
</dbReference>
<evidence type="ECO:0000256" key="1">
    <source>
        <dbReference type="SAM" id="Phobius"/>
    </source>
</evidence>
<feature type="non-terminal residue" evidence="2">
    <location>
        <position position="94"/>
    </location>
</feature>
<sequence length="94" mass="10223">MTNPEKVIGFLSITDNWDPSLMFVMGGAIIFAAPFMFLFRNKKTSLLGHELQIPSRKDLDKNLIIGSSLFGIGWGLVGLCPGPAISSLVFLNPV</sequence>
<dbReference type="AlphaFoldDB" id="A0A382R0M8"/>
<evidence type="ECO:0008006" key="3">
    <source>
        <dbReference type="Google" id="ProtNLM"/>
    </source>
</evidence>
<name>A0A382R0M8_9ZZZZ</name>